<dbReference type="EMBL" id="STGU01000005">
    <property type="protein sequence ID" value="THV36036.1"/>
    <property type="molecule type" value="Genomic_DNA"/>
</dbReference>
<dbReference type="Proteomes" id="UP000307378">
    <property type="component" value="Unassembled WGS sequence"/>
</dbReference>
<dbReference type="InterPro" id="IPR007462">
    <property type="entry name" value="COV1-like"/>
</dbReference>
<keyword evidence="1" id="KW-1133">Transmembrane helix</keyword>
<keyword evidence="1" id="KW-0472">Membrane</keyword>
<dbReference type="AlphaFoldDB" id="A0A4V4HR18"/>
<comment type="caution">
    <text evidence="2">The sequence shown here is derived from an EMBL/GenBank/DDBJ whole genome shotgun (WGS) entry which is preliminary data.</text>
</comment>
<feature type="transmembrane region" description="Helical" evidence="1">
    <location>
        <begin position="63"/>
        <end position="86"/>
    </location>
</feature>
<evidence type="ECO:0000256" key="1">
    <source>
        <dbReference type="SAM" id="Phobius"/>
    </source>
</evidence>
<dbReference type="PANTHER" id="PTHR31876:SF26">
    <property type="entry name" value="PROTEIN LIKE COV 2"/>
    <property type="match status" value="1"/>
</dbReference>
<evidence type="ECO:0000313" key="3">
    <source>
        <dbReference type="Proteomes" id="UP000307378"/>
    </source>
</evidence>
<gene>
    <name evidence="2" type="ORF">FAA86_11950</name>
</gene>
<evidence type="ECO:0000313" key="2">
    <source>
        <dbReference type="EMBL" id="THV36036.1"/>
    </source>
</evidence>
<organism evidence="2 3">
    <name type="scientific">Rhizobium rosettiformans W3</name>
    <dbReference type="NCBI Taxonomy" id="538378"/>
    <lineage>
        <taxon>Bacteria</taxon>
        <taxon>Pseudomonadati</taxon>
        <taxon>Pseudomonadota</taxon>
        <taxon>Alphaproteobacteria</taxon>
        <taxon>Hyphomicrobiales</taxon>
        <taxon>Rhizobiaceae</taxon>
        <taxon>Rhizobium/Agrobacterium group</taxon>
        <taxon>Rhizobium</taxon>
    </lineage>
</organism>
<proteinExistence type="predicted"/>
<reference evidence="2 3" key="1">
    <citation type="submission" date="2019-04" db="EMBL/GenBank/DDBJ databases">
        <title>genome sequence of strain W3.</title>
        <authorList>
            <person name="Gao J."/>
            <person name="Sun J."/>
        </authorList>
    </citation>
    <scope>NUCLEOTIDE SEQUENCE [LARGE SCALE GENOMIC DNA]</scope>
    <source>
        <strain evidence="2 3">W3</strain>
    </source>
</reference>
<dbReference type="PANTHER" id="PTHR31876">
    <property type="entry name" value="COV-LIKE PROTEIN 1"/>
    <property type="match status" value="1"/>
</dbReference>
<protein>
    <submittedName>
        <fullName evidence="2">DUF502 domain-containing protein</fullName>
    </submittedName>
</protein>
<sequence>MTVGMTEGSDRISLATRLRNNFLTGLIICAPMAITIYLTWTFIHWADSWVKPYLPDRYNPEAYLKFAVPGTGLLIAVVFITLVGFLGRNLIGRSIVSYSENILNRMPLVRTVYKSTKQIFETVLKEQGNSFKKVGLIEFPRAGTWALVFVSTDAKGEIAAKLNESGEEMVAVFLAPTPVPTAGFLMFVPRSKLMLLDMTPEEGVKLLISAGLVTPDYKPTAADAMAAFANLPDEEAAEPPKRAGRY</sequence>
<feature type="transmembrane region" description="Helical" evidence="1">
    <location>
        <begin position="21"/>
        <end position="43"/>
    </location>
</feature>
<keyword evidence="1" id="KW-0812">Transmembrane</keyword>
<name>A0A4V4HR18_9HYPH</name>
<accession>A0A4V4HR18</accession>
<dbReference type="Pfam" id="PF04367">
    <property type="entry name" value="DUF502"/>
    <property type="match status" value="1"/>
</dbReference>